<feature type="binding site" evidence="8">
    <location>
        <begin position="284"/>
        <end position="286"/>
    </location>
    <ligand>
        <name>ATP</name>
        <dbReference type="ChEBI" id="CHEBI:30616"/>
    </ligand>
</feature>
<comment type="caution">
    <text evidence="13">The sequence shown here is derived from an EMBL/GenBank/DDBJ whole genome shotgun (WGS) entry which is preliminary data.</text>
</comment>
<keyword evidence="1 8" id="KW-0963">Cytoplasm</keyword>
<dbReference type="AlphaFoldDB" id="C4FPC4"/>
<dbReference type="HAMAP" id="MF_00126">
    <property type="entry name" value="Gln_tRNA_synth"/>
    <property type="match status" value="1"/>
</dbReference>
<dbReference type="FunFam" id="1.10.1160.10:FF:000001">
    <property type="entry name" value="Glutamine--tRNA ligase"/>
    <property type="match status" value="1"/>
</dbReference>
<name>C4FPC4_9FIRM</name>
<evidence type="ECO:0000256" key="7">
    <source>
        <dbReference type="ARBA" id="ARBA00048270"/>
    </source>
</evidence>
<protein>
    <recommendedName>
        <fullName evidence="8">Glutamine--tRNA ligase</fullName>
        <ecNumber evidence="8">6.1.1.18</ecNumber>
    </recommendedName>
    <alternativeName>
        <fullName evidence="8">Glutaminyl-tRNA synthetase</fullName>
        <shortName evidence="8">GlnRS</shortName>
    </alternativeName>
</protein>
<dbReference type="InterPro" id="IPR020059">
    <property type="entry name" value="Glu/Gln-tRNA-synth_Ib_codon-bd"/>
</dbReference>
<feature type="domain" description="Glutamyl/glutaminyl-tRNA synthetase class Ib catalytic" evidence="10">
    <location>
        <begin position="43"/>
        <end position="352"/>
    </location>
</feature>
<dbReference type="EMBL" id="ACIK02000008">
    <property type="protein sequence ID" value="EEP65662.1"/>
    <property type="molecule type" value="Genomic_DNA"/>
</dbReference>
<sequence length="567" mass="65068">MEVRTLEHKDIEKTVAPEEVVSVNFIEAIINKDNETGKYGGRVLTRFPPEPNGYLHIGHAKSICLNFGIGKQYNGLTNLRFDDTNPAKEDVEYVNSIMEDVKWLGFDWADEPRYASDYFGQMYEYAKKLITLGKAYVDDQTADEIKQTRGDFSTPGVNSPYRDRSVEENLKLFEEMKDGQYADGEKVLRAKIDMGYPNIVMRDPVLYRIVNAEHHNTGNEWKIYPMYDFAHPIEDAIERVTHSICTLEFEVHRPLYDWVLEDWDDTEIPQQIEFARLNVTKMVMSKRKLRALVEAGLVAGWDDPRMPTISGLRRRGYTPEAIRDFCDRIGVAKADSVVDIALLEFCIREDLKLKATRPMVVIDPVKVVITNYPEGQAELCTVENNPENEELGNREVVFGREIYIERNDFMEEPVKKFFRLAPGKEVRLKGAYFITCTDVIKDENGNITEIHCTYDPETKSGSGCTRKVKGTLHWVEASTAVDIESRLYDYLLKEDSDGKDFLGDFNHESLQVFHSKGEACLANTVPGDHFQFLRQGYFVTDKDSTPNHIVMNRIVGLRDSWAKAQKK</sequence>
<dbReference type="PRINTS" id="PR00987">
    <property type="entry name" value="TRNASYNTHGLU"/>
</dbReference>
<keyword evidence="2 8" id="KW-0436">Ligase</keyword>
<comment type="similarity">
    <text evidence="8 9">Belongs to the class-I aminoacyl-tRNA synthetase family.</text>
</comment>
<dbReference type="GO" id="GO:0004819">
    <property type="term" value="F:glutamine-tRNA ligase activity"/>
    <property type="evidence" value="ECO:0007669"/>
    <property type="project" value="UniProtKB-UniRule"/>
</dbReference>
<dbReference type="InterPro" id="IPR000924">
    <property type="entry name" value="Glu/Gln-tRNA-synth"/>
</dbReference>
<proteinExistence type="inferred from homology"/>
<organism evidence="13 14">
    <name type="scientific">Veillonella dispar ATCC 17748</name>
    <dbReference type="NCBI Taxonomy" id="546273"/>
    <lineage>
        <taxon>Bacteria</taxon>
        <taxon>Bacillati</taxon>
        <taxon>Bacillota</taxon>
        <taxon>Negativicutes</taxon>
        <taxon>Veillonellales</taxon>
        <taxon>Veillonellaceae</taxon>
        <taxon>Veillonella</taxon>
    </lineage>
</organism>
<dbReference type="SUPFAM" id="SSF50715">
    <property type="entry name" value="Ribosomal protein L25-like"/>
    <property type="match status" value="1"/>
</dbReference>
<dbReference type="InterPro" id="IPR022861">
    <property type="entry name" value="Gln_tRNA_ligase_bac"/>
</dbReference>
<dbReference type="PANTHER" id="PTHR43097:SF5">
    <property type="entry name" value="GLUTAMATE--TRNA LIGASE"/>
    <property type="match status" value="1"/>
</dbReference>
<dbReference type="FunFam" id="2.40.240.10:FF:000001">
    <property type="entry name" value="Glutamine--tRNA ligase"/>
    <property type="match status" value="1"/>
</dbReference>
<dbReference type="InterPro" id="IPR050132">
    <property type="entry name" value="Gln/Glu-tRNA_Ligase"/>
</dbReference>
<evidence type="ECO:0000256" key="4">
    <source>
        <dbReference type="ARBA" id="ARBA00022840"/>
    </source>
</evidence>
<dbReference type="FunFam" id="3.90.800.10:FF:000001">
    <property type="entry name" value="Glutamine--tRNA ligase"/>
    <property type="match status" value="1"/>
</dbReference>
<dbReference type="NCBIfam" id="TIGR00440">
    <property type="entry name" value="glnS"/>
    <property type="match status" value="1"/>
</dbReference>
<dbReference type="GO" id="GO:0005524">
    <property type="term" value="F:ATP binding"/>
    <property type="evidence" value="ECO:0007669"/>
    <property type="project" value="UniProtKB-UniRule"/>
</dbReference>
<feature type="domain" description="tRNA synthetases class I (E and Q) anti-codon binding" evidence="12">
    <location>
        <begin position="471"/>
        <end position="541"/>
    </location>
</feature>
<dbReference type="InterPro" id="IPR049437">
    <property type="entry name" value="tRNA-synt_1c_C2"/>
</dbReference>
<comment type="caution">
    <text evidence="8">Lacks conserved residue(s) required for the propagation of feature annotation.</text>
</comment>
<feature type="short sequence motif" description="'HIGH' region" evidence="8">
    <location>
        <begin position="49"/>
        <end position="59"/>
    </location>
</feature>
<keyword evidence="14" id="KW-1185">Reference proteome</keyword>
<feature type="domain" description="Glutamyl/glutaminyl-tRNA synthetase class Ib anti-codon binding" evidence="11">
    <location>
        <begin position="355"/>
        <end position="455"/>
    </location>
</feature>
<dbReference type="GO" id="GO:0006425">
    <property type="term" value="P:glutaminyl-tRNA aminoacylation"/>
    <property type="evidence" value="ECO:0007669"/>
    <property type="project" value="UniProtKB-UniRule"/>
</dbReference>
<dbReference type="InterPro" id="IPR011035">
    <property type="entry name" value="Ribosomal_bL25/Gln-tRNA_synth"/>
</dbReference>
<comment type="catalytic activity">
    <reaction evidence="7 8">
        <text>tRNA(Gln) + L-glutamine + ATP = L-glutaminyl-tRNA(Gln) + AMP + diphosphate</text>
        <dbReference type="Rhea" id="RHEA:20121"/>
        <dbReference type="Rhea" id="RHEA-COMP:9662"/>
        <dbReference type="Rhea" id="RHEA-COMP:9681"/>
        <dbReference type="ChEBI" id="CHEBI:30616"/>
        <dbReference type="ChEBI" id="CHEBI:33019"/>
        <dbReference type="ChEBI" id="CHEBI:58359"/>
        <dbReference type="ChEBI" id="CHEBI:78442"/>
        <dbReference type="ChEBI" id="CHEBI:78521"/>
        <dbReference type="ChEBI" id="CHEBI:456215"/>
        <dbReference type="EC" id="6.1.1.18"/>
    </reaction>
</comment>
<feature type="binding site" evidence="8">
    <location>
        <begin position="56"/>
        <end position="62"/>
    </location>
    <ligand>
        <name>ATP</name>
        <dbReference type="ChEBI" id="CHEBI:30616"/>
    </ligand>
</feature>
<feature type="binding site" evidence="8">
    <location>
        <position position="246"/>
    </location>
    <ligand>
        <name>ATP</name>
        <dbReference type="ChEBI" id="CHEBI:30616"/>
    </ligand>
</feature>
<dbReference type="Proteomes" id="UP000003529">
    <property type="component" value="Unassembled WGS sequence"/>
</dbReference>
<evidence type="ECO:0000259" key="11">
    <source>
        <dbReference type="Pfam" id="PF03950"/>
    </source>
</evidence>
<dbReference type="InterPro" id="IPR014729">
    <property type="entry name" value="Rossmann-like_a/b/a_fold"/>
</dbReference>
<evidence type="ECO:0000256" key="2">
    <source>
        <dbReference type="ARBA" id="ARBA00022598"/>
    </source>
</evidence>
<keyword evidence="6 8" id="KW-0030">Aminoacyl-tRNA synthetase</keyword>
<keyword evidence="5 8" id="KW-0648">Protein biosynthesis</keyword>
<keyword evidence="3 8" id="KW-0547">Nucleotide-binding</keyword>
<dbReference type="PROSITE" id="PS00178">
    <property type="entry name" value="AA_TRNA_LIGASE_I"/>
    <property type="match status" value="1"/>
</dbReference>
<dbReference type="InterPro" id="IPR004514">
    <property type="entry name" value="Gln-tRNA-synth"/>
</dbReference>
<dbReference type="FunFam" id="3.40.50.620:FF:000037">
    <property type="entry name" value="Glutamine--tRNA ligase cytoplasmic"/>
    <property type="match status" value="1"/>
</dbReference>
<dbReference type="Gene3D" id="3.90.800.10">
    <property type="entry name" value="Glutamyl-tRNA Synthetase, Domain 3"/>
    <property type="match status" value="1"/>
</dbReference>
<dbReference type="Pfam" id="PF00749">
    <property type="entry name" value="tRNA-synt_1c"/>
    <property type="match status" value="1"/>
</dbReference>
<accession>C4FPC4</accession>
<dbReference type="Gene3D" id="3.40.50.620">
    <property type="entry name" value="HUPs"/>
    <property type="match status" value="1"/>
</dbReference>
<dbReference type="InterPro" id="IPR001412">
    <property type="entry name" value="aa-tRNA-synth_I_CS"/>
</dbReference>
<dbReference type="InterPro" id="IPR020058">
    <property type="entry name" value="Glu/Gln-tRNA-synth_Ib_cat-dom"/>
</dbReference>
<evidence type="ECO:0000259" key="12">
    <source>
        <dbReference type="Pfam" id="PF20974"/>
    </source>
</evidence>
<dbReference type="HOGENOM" id="CLU_001882_2_3_9"/>
<evidence type="ECO:0000259" key="10">
    <source>
        <dbReference type="Pfam" id="PF00749"/>
    </source>
</evidence>
<dbReference type="Gene3D" id="1.10.1160.10">
    <property type="entry name" value="Glutamyl-trna Synthetase, Domain 2"/>
    <property type="match status" value="1"/>
</dbReference>
<dbReference type="InterPro" id="IPR020061">
    <property type="entry name" value="Glu_tRNA_lig_a-bdl"/>
</dbReference>
<dbReference type="GO" id="GO:0006424">
    <property type="term" value="P:glutamyl-tRNA aminoacylation"/>
    <property type="evidence" value="ECO:0007669"/>
    <property type="project" value="UniProtKB-UniRule"/>
</dbReference>
<feature type="binding site" evidence="8">
    <location>
        <position position="227"/>
    </location>
    <ligand>
        <name>L-glutamine</name>
        <dbReference type="ChEBI" id="CHEBI:58359"/>
    </ligand>
</feature>
<evidence type="ECO:0000256" key="3">
    <source>
        <dbReference type="ARBA" id="ARBA00022741"/>
    </source>
</evidence>
<evidence type="ECO:0000313" key="14">
    <source>
        <dbReference type="Proteomes" id="UP000003529"/>
    </source>
</evidence>
<dbReference type="InterPro" id="IPR020056">
    <property type="entry name" value="Rbsml_bL25/Gln-tRNA_synth_N"/>
</dbReference>
<evidence type="ECO:0000313" key="13">
    <source>
        <dbReference type="EMBL" id="EEP65662.1"/>
    </source>
</evidence>
<feature type="binding site" evidence="8">
    <location>
        <begin position="50"/>
        <end position="52"/>
    </location>
    <ligand>
        <name>ATP</name>
        <dbReference type="ChEBI" id="CHEBI:30616"/>
    </ligand>
</feature>
<evidence type="ECO:0000256" key="8">
    <source>
        <dbReference type="HAMAP-Rule" id="MF_00126"/>
    </source>
</evidence>
<dbReference type="EC" id="6.1.1.18" evidence="8"/>
<dbReference type="Gene3D" id="2.40.240.10">
    <property type="entry name" value="Ribosomal Protein L25, Chain P"/>
    <property type="match status" value="2"/>
</dbReference>
<reference evidence="13" key="1">
    <citation type="submission" date="2009-04" db="EMBL/GenBank/DDBJ databases">
        <authorList>
            <person name="Weinstock G."/>
            <person name="Sodergren E."/>
            <person name="Clifton S."/>
            <person name="Fulton L."/>
            <person name="Fulton B."/>
            <person name="Courtney L."/>
            <person name="Fronick C."/>
            <person name="Harrison M."/>
            <person name="Strong C."/>
            <person name="Farmer C."/>
            <person name="Delahaunty K."/>
            <person name="Markovic C."/>
            <person name="Hall O."/>
            <person name="Minx P."/>
            <person name="Tomlinson C."/>
            <person name="Mitreva M."/>
            <person name="Nelson J."/>
            <person name="Hou S."/>
            <person name="Wollam A."/>
            <person name="Pepin K.H."/>
            <person name="Johnson M."/>
            <person name="Bhonagiri V."/>
            <person name="Nash W.E."/>
            <person name="Warren W."/>
            <person name="Chinwalla A."/>
            <person name="Mardis E.R."/>
            <person name="Wilson R.K."/>
        </authorList>
    </citation>
    <scope>NUCLEOTIDE SEQUENCE [LARGE SCALE GENOMIC DNA]</scope>
    <source>
        <strain evidence="13">ATCC 17748</strain>
    </source>
</reference>
<dbReference type="NCBIfam" id="NF011291">
    <property type="entry name" value="PRK14703.1"/>
    <property type="match status" value="1"/>
</dbReference>
<gene>
    <name evidence="8 13" type="primary">glnS</name>
    <name evidence="13" type="ORF">VEIDISOL_00748</name>
</gene>
<feature type="binding site" evidence="8">
    <location>
        <begin position="276"/>
        <end position="277"/>
    </location>
    <ligand>
        <name>ATP</name>
        <dbReference type="ChEBI" id="CHEBI:30616"/>
    </ligand>
</feature>
<dbReference type="GO" id="GO:0005829">
    <property type="term" value="C:cytosol"/>
    <property type="evidence" value="ECO:0007669"/>
    <property type="project" value="TreeGrafter"/>
</dbReference>
<evidence type="ECO:0000256" key="6">
    <source>
        <dbReference type="ARBA" id="ARBA00023146"/>
    </source>
</evidence>
<comment type="subcellular location">
    <subcellularLocation>
        <location evidence="8">Cytoplasm</location>
    </subcellularLocation>
</comment>
<dbReference type="SUPFAM" id="SSF52374">
    <property type="entry name" value="Nucleotidylyl transferase"/>
    <property type="match status" value="1"/>
</dbReference>
<dbReference type="PANTHER" id="PTHR43097">
    <property type="entry name" value="GLUTAMINE-TRNA LIGASE"/>
    <property type="match status" value="1"/>
</dbReference>
<evidence type="ECO:0000256" key="1">
    <source>
        <dbReference type="ARBA" id="ARBA00022490"/>
    </source>
</evidence>
<dbReference type="eggNOG" id="COG0008">
    <property type="taxonomic scope" value="Bacteria"/>
</dbReference>
<evidence type="ECO:0000256" key="9">
    <source>
        <dbReference type="RuleBase" id="RU363037"/>
    </source>
</evidence>
<feature type="binding site" evidence="8">
    <location>
        <position position="82"/>
    </location>
    <ligand>
        <name>L-glutamine</name>
        <dbReference type="ChEBI" id="CHEBI:58359"/>
    </ligand>
</feature>
<dbReference type="Pfam" id="PF03950">
    <property type="entry name" value="tRNA-synt_1c_C"/>
    <property type="match status" value="1"/>
</dbReference>
<feature type="short sequence motif" description="'KMSKS' region" evidence="8">
    <location>
        <begin position="283"/>
        <end position="287"/>
    </location>
</feature>
<dbReference type="Pfam" id="PF20974">
    <property type="entry name" value="tRNA-synt_1c_C2"/>
    <property type="match status" value="1"/>
</dbReference>
<evidence type="ECO:0000256" key="5">
    <source>
        <dbReference type="ARBA" id="ARBA00022917"/>
    </source>
</evidence>
<keyword evidence="4 8" id="KW-0067">ATP-binding</keyword>
<comment type="subunit">
    <text evidence="8">Monomer.</text>
</comment>